<keyword evidence="6 8" id="KW-0472">Membrane</keyword>
<dbReference type="InterPro" id="IPR036942">
    <property type="entry name" value="Beta-barrel_TonB_sf"/>
</dbReference>
<evidence type="ECO:0000256" key="3">
    <source>
        <dbReference type="ARBA" id="ARBA00022452"/>
    </source>
</evidence>
<dbReference type="GO" id="GO:0009279">
    <property type="term" value="C:cell outer membrane"/>
    <property type="evidence" value="ECO:0007669"/>
    <property type="project" value="UniProtKB-SubCell"/>
</dbReference>
<evidence type="ECO:0000256" key="7">
    <source>
        <dbReference type="ARBA" id="ARBA00023237"/>
    </source>
</evidence>
<accession>A0A1G7XDC4</accession>
<protein>
    <submittedName>
        <fullName evidence="11">Iron complex outermembrane recepter protein</fullName>
    </submittedName>
</protein>
<dbReference type="SUPFAM" id="SSF56935">
    <property type="entry name" value="Porins"/>
    <property type="match status" value="1"/>
</dbReference>
<keyword evidence="5 8" id="KW-0798">TonB box</keyword>
<feature type="domain" description="TonB-dependent receptor-like beta-barrel" evidence="9">
    <location>
        <begin position="354"/>
        <end position="775"/>
    </location>
</feature>
<evidence type="ECO:0000259" key="9">
    <source>
        <dbReference type="Pfam" id="PF00593"/>
    </source>
</evidence>
<evidence type="ECO:0000256" key="8">
    <source>
        <dbReference type="RuleBase" id="RU003357"/>
    </source>
</evidence>
<evidence type="ECO:0000313" key="11">
    <source>
        <dbReference type="EMBL" id="SDG82107.1"/>
    </source>
</evidence>
<evidence type="ECO:0000256" key="2">
    <source>
        <dbReference type="ARBA" id="ARBA00022448"/>
    </source>
</evidence>
<dbReference type="InterPro" id="IPR039426">
    <property type="entry name" value="TonB-dep_rcpt-like"/>
</dbReference>
<proteinExistence type="inferred from homology"/>
<dbReference type="Gene3D" id="2.170.130.10">
    <property type="entry name" value="TonB-dependent receptor, plug domain"/>
    <property type="match status" value="1"/>
</dbReference>
<gene>
    <name evidence="11" type="ORF">SAMN05421827_111165</name>
</gene>
<keyword evidence="12" id="KW-1185">Reference proteome</keyword>
<evidence type="ECO:0000313" key="12">
    <source>
        <dbReference type="Proteomes" id="UP000199643"/>
    </source>
</evidence>
<keyword evidence="2" id="KW-0813">Transport</keyword>
<dbReference type="STRING" id="405671.SAMN05421827_111165"/>
<evidence type="ECO:0000256" key="4">
    <source>
        <dbReference type="ARBA" id="ARBA00022692"/>
    </source>
</evidence>
<reference evidence="12" key="1">
    <citation type="submission" date="2016-10" db="EMBL/GenBank/DDBJ databases">
        <authorList>
            <person name="Varghese N."/>
            <person name="Submissions S."/>
        </authorList>
    </citation>
    <scope>NUCLEOTIDE SEQUENCE [LARGE SCALE GENOMIC DNA]</scope>
    <source>
        <strain evidence="12">DSM 17933</strain>
    </source>
</reference>
<evidence type="ECO:0000259" key="10">
    <source>
        <dbReference type="Pfam" id="PF07715"/>
    </source>
</evidence>
<sequence length="823" mass="91334">MQLCCVCLLGLLYLPLLRINHTNLMMNLRYFARCVSIFILLIPGLDGYAQVKTTKDSATIHQLADVEVSAAIPDPLPATKKISRKTLDFVQSNTLGETLSHIPGIQNAGFGPNSGSPMIRSLSGNRVKILQNGLAVSDLSGISPNLNVISDMDNLLGIDIYQAEASVRYGGKAIGGAIDLRDNTIPRQLSKQRLTGSLINMGGSNSGFKQAIDLNGKLGGKWSWHVGGMNRWNYDLRIPGNTKAPIAYDPAIDNLTASMAQVDVDKVTTRNLTLYPYISQFALDYLNDPQWGLSEADLYTFQEKSSIGGMLVANPKNPVYISGQPAGTPFSTTTVRSITDYAPVQRGIMPNSHSNSYAFNAGTAYLGKDLDIGIGFRRSYGYYGIPGFSLRKMPGHTHEDGSAHYNQVYLPINTRSEHNNVLMESAFRPKGVGLHEIRLNYSTGFGQDSELTGSYLANRFQSLQHNLRLEIAQDEIEHLTGLSGFDASYLRMKGAGEERYLPDNSSREYGFFTQQKISFSPLEVNLGYRRDQVSRRAELTKGYTPSRGLGGGKLAARTFGLDQYNASLLLKVIDIAFLKASYNQAERAPDVNELYAGNDHYAIMIEENGDDRLNKERAGTAEFGVGLKYKDISFSLSHYQTSFQNYLYLAHTGISRSGGFLVKEWRQADTKITVWEAEMAMLKSFGSFKINMGGYFDLVRNMNVSHQSLRDWAEGDYMPNMPTSRFGFSGSVSRKRIELNVLFDRYLKQRFLGKNINPEPPMPAYSLLSVRCSFKSMLHKFSLNYFLEGSNLLNVEARPQNSLLKYLAPLPGLNISMGIKIGV</sequence>
<dbReference type="Pfam" id="PF00593">
    <property type="entry name" value="TonB_dep_Rec_b-barrel"/>
    <property type="match status" value="1"/>
</dbReference>
<dbReference type="PANTHER" id="PTHR30069:SF40">
    <property type="entry name" value="TONB-DEPENDENT RECEPTOR NMB0964-RELATED"/>
    <property type="match status" value="1"/>
</dbReference>
<keyword evidence="7" id="KW-0998">Cell outer membrane</keyword>
<comment type="subcellular location">
    <subcellularLocation>
        <location evidence="1">Cell outer membrane</location>
        <topology evidence="1">Multi-pass membrane protein</topology>
    </subcellularLocation>
</comment>
<dbReference type="InterPro" id="IPR037066">
    <property type="entry name" value="Plug_dom_sf"/>
</dbReference>
<organism evidence="11 12">
    <name type="scientific">Pedobacter terrae</name>
    <dbReference type="NCBI Taxonomy" id="405671"/>
    <lineage>
        <taxon>Bacteria</taxon>
        <taxon>Pseudomonadati</taxon>
        <taxon>Bacteroidota</taxon>
        <taxon>Sphingobacteriia</taxon>
        <taxon>Sphingobacteriales</taxon>
        <taxon>Sphingobacteriaceae</taxon>
        <taxon>Pedobacter</taxon>
    </lineage>
</organism>
<dbReference type="Pfam" id="PF07715">
    <property type="entry name" value="Plug"/>
    <property type="match status" value="1"/>
</dbReference>
<keyword evidence="4" id="KW-0812">Transmembrane</keyword>
<evidence type="ECO:0000256" key="5">
    <source>
        <dbReference type="ARBA" id="ARBA00023077"/>
    </source>
</evidence>
<dbReference type="GO" id="GO:0015344">
    <property type="term" value="F:siderophore uptake transmembrane transporter activity"/>
    <property type="evidence" value="ECO:0007669"/>
    <property type="project" value="TreeGrafter"/>
</dbReference>
<name>A0A1G7XDC4_9SPHI</name>
<keyword evidence="3" id="KW-1134">Transmembrane beta strand</keyword>
<dbReference type="Proteomes" id="UP000199643">
    <property type="component" value="Unassembled WGS sequence"/>
</dbReference>
<dbReference type="EMBL" id="FNCH01000011">
    <property type="protein sequence ID" value="SDG82107.1"/>
    <property type="molecule type" value="Genomic_DNA"/>
</dbReference>
<dbReference type="InterPro" id="IPR012910">
    <property type="entry name" value="Plug_dom"/>
</dbReference>
<dbReference type="PANTHER" id="PTHR30069">
    <property type="entry name" value="TONB-DEPENDENT OUTER MEMBRANE RECEPTOR"/>
    <property type="match status" value="1"/>
</dbReference>
<dbReference type="AlphaFoldDB" id="A0A1G7XDC4"/>
<dbReference type="GO" id="GO:0044718">
    <property type="term" value="P:siderophore transmembrane transport"/>
    <property type="evidence" value="ECO:0007669"/>
    <property type="project" value="TreeGrafter"/>
</dbReference>
<evidence type="ECO:0000256" key="1">
    <source>
        <dbReference type="ARBA" id="ARBA00004571"/>
    </source>
</evidence>
<feature type="domain" description="TonB-dependent receptor plug" evidence="10">
    <location>
        <begin position="79"/>
        <end position="177"/>
    </location>
</feature>
<evidence type="ECO:0000256" key="6">
    <source>
        <dbReference type="ARBA" id="ARBA00023136"/>
    </source>
</evidence>
<dbReference type="Gene3D" id="2.40.170.20">
    <property type="entry name" value="TonB-dependent receptor, beta-barrel domain"/>
    <property type="match status" value="1"/>
</dbReference>
<comment type="similarity">
    <text evidence="8">Belongs to the TonB-dependent receptor family.</text>
</comment>
<dbReference type="InterPro" id="IPR000531">
    <property type="entry name" value="Beta-barrel_TonB"/>
</dbReference>